<dbReference type="GeneID" id="8109522"/>
<dbReference type="RefSeq" id="XP_002479440.1">
    <property type="nucleotide sequence ID" value="XM_002479395.1"/>
</dbReference>
<gene>
    <name evidence="1" type="ORF">TSTA_023410</name>
</gene>
<organism evidence="1 2">
    <name type="scientific">Talaromyces stipitatus (strain ATCC 10500 / CBS 375.48 / QM 6759 / NRRL 1006)</name>
    <name type="common">Penicillium stipitatum</name>
    <dbReference type="NCBI Taxonomy" id="441959"/>
    <lineage>
        <taxon>Eukaryota</taxon>
        <taxon>Fungi</taxon>
        <taxon>Dikarya</taxon>
        <taxon>Ascomycota</taxon>
        <taxon>Pezizomycotina</taxon>
        <taxon>Eurotiomycetes</taxon>
        <taxon>Eurotiomycetidae</taxon>
        <taxon>Eurotiales</taxon>
        <taxon>Trichocomaceae</taxon>
        <taxon>Talaromyces</taxon>
        <taxon>Talaromyces sect. Talaromyces</taxon>
    </lineage>
</organism>
<protein>
    <recommendedName>
        <fullName evidence="3">Reverse transcriptase</fullName>
    </recommendedName>
</protein>
<keyword evidence="2" id="KW-1185">Reference proteome</keyword>
<dbReference type="OrthoDB" id="4842715at2759"/>
<accession>B8M606</accession>
<sequence length="180" mass="20643">MKTQTKDKIALLKENFFPRMKEVDLSDLQDYIYPDPVDWPPFTLREVQVALSSVATRKAPGPDGISNLLEIIYEQCKKWEEKHASKFNPKKFKLIHLLSKYSKITDKEHPVWLDGREVKPVPKCRILGLIIDNKLNWNGHIEHIETKMTKSLGALSSLAGSTWGTGYKGLRQVYQAIILP</sequence>
<dbReference type="Proteomes" id="UP000001745">
    <property type="component" value="Unassembled WGS sequence"/>
</dbReference>
<evidence type="ECO:0000313" key="2">
    <source>
        <dbReference type="Proteomes" id="UP000001745"/>
    </source>
</evidence>
<evidence type="ECO:0008006" key="3">
    <source>
        <dbReference type="Google" id="ProtNLM"/>
    </source>
</evidence>
<dbReference type="InParanoid" id="B8M606"/>
<dbReference type="EMBL" id="EQ962654">
    <property type="protein sequence ID" value="EED19006.1"/>
    <property type="molecule type" value="Genomic_DNA"/>
</dbReference>
<evidence type="ECO:0000313" key="1">
    <source>
        <dbReference type="EMBL" id="EED19006.1"/>
    </source>
</evidence>
<name>B8M606_TALSN</name>
<dbReference type="PhylomeDB" id="B8M606"/>
<reference evidence="2" key="1">
    <citation type="journal article" date="2015" name="Genome Announc.">
        <title>Genome sequence of the AIDS-associated pathogen Penicillium marneffei (ATCC18224) and its near taxonomic relative Talaromyces stipitatus (ATCC10500).</title>
        <authorList>
            <person name="Nierman W.C."/>
            <person name="Fedorova-Abrams N.D."/>
            <person name="Andrianopoulos A."/>
        </authorList>
    </citation>
    <scope>NUCLEOTIDE SEQUENCE [LARGE SCALE GENOMIC DNA]</scope>
    <source>
        <strain evidence="2">ATCC 10500 / CBS 375.48 / QM 6759 / NRRL 1006</strain>
    </source>
</reference>
<proteinExistence type="predicted"/>
<dbReference type="AlphaFoldDB" id="B8M606"/>
<dbReference type="VEuPathDB" id="FungiDB:TSTA_023410"/>
<dbReference type="HOGENOM" id="CLU_1497203_0_0_1"/>
<dbReference type="STRING" id="441959.B8M606"/>